<evidence type="ECO:0000313" key="7">
    <source>
        <dbReference type="EMBL" id="KAK7206656.1"/>
    </source>
</evidence>
<dbReference type="InterPro" id="IPR023509">
    <property type="entry name" value="DTD-like_sf"/>
</dbReference>
<dbReference type="Gene3D" id="3.50.80.10">
    <property type="entry name" value="D-tyrosyl-tRNA(Tyr) deacylase"/>
    <property type="match status" value="1"/>
</dbReference>
<evidence type="ECO:0000256" key="3">
    <source>
        <dbReference type="ARBA" id="ARBA00020007"/>
    </source>
</evidence>
<evidence type="ECO:0000256" key="5">
    <source>
        <dbReference type="ARBA" id="ARBA00047676"/>
    </source>
</evidence>
<reference evidence="7 8" key="1">
    <citation type="submission" date="2024-03" db="EMBL/GenBank/DDBJ databases">
        <title>Genome-scale model development and genomic sequencing of the oleaginous clade Lipomyces.</title>
        <authorList>
            <consortium name="Lawrence Berkeley National Laboratory"/>
            <person name="Czajka J.J."/>
            <person name="Han Y."/>
            <person name="Kim J."/>
            <person name="Mondo S.J."/>
            <person name="Hofstad B.A."/>
            <person name="Robles A."/>
            <person name="Haridas S."/>
            <person name="Riley R."/>
            <person name="LaButti K."/>
            <person name="Pangilinan J."/>
            <person name="Andreopoulos W."/>
            <person name="Lipzen A."/>
            <person name="Yan J."/>
            <person name="Wang M."/>
            <person name="Ng V."/>
            <person name="Grigoriev I.V."/>
            <person name="Spatafora J.W."/>
            <person name="Magnuson J.K."/>
            <person name="Baker S.E."/>
            <person name="Pomraning K.R."/>
        </authorList>
    </citation>
    <scope>NUCLEOTIDE SEQUENCE [LARGE SCALE GENOMIC DNA]</scope>
    <source>
        <strain evidence="7 8">Phaff 52-87</strain>
    </source>
</reference>
<evidence type="ECO:0000256" key="6">
    <source>
        <dbReference type="ARBA" id="ARBA00048018"/>
    </source>
</evidence>
<dbReference type="EC" id="3.1.1.96" evidence="2"/>
<evidence type="ECO:0000256" key="2">
    <source>
        <dbReference type="ARBA" id="ARBA00013056"/>
    </source>
</evidence>
<dbReference type="SUPFAM" id="SSF69500">
    <property type="entry name" value="DTD-like"/>
    <property type="match status" value="1"/>
</dbReference>
<comment type="catalytic activity">
    <reaction evidence="6">
        <text>a D-aminoacyl-tRNA + H2O = a tRNA + a D-alpha-amino acid + H(+)</text>
        <dbReference type="Rhea" id="RHEA:13953"/>
        <dbReference type="Rhea" id="RHEA-COMP:10123"/>
        <dbReference type="Rhea" id="RHEA-COMP:10124"/>
        <dbReference type="ChEBI" id="CHEBI:15377"/>
        <dbReference type="ChEBI" id="CHEBI:15378"/>
        <dbReference type="ChEBI" id="CHEBI:59871"/>
        <dbReference type="ChEBI" id="CHEBI:78442"/>
        <dbReference type="ChEBI" id="CHEBI:79333"/>
        <dbReference type="EC" id="3.1.1.96"/>
    </reaction>
</comment>
<dbReference type="InterPro" id="IPR003732">
    <property type="entry name" value="Daa-tRNA_deacyls_DTD"/>
</dbReference>
<gene>
    <name evidence="7" type="ORF">BZA70DRAFT_274795</name>
</gene>
<protein>
    <recommendedName>
        <fullName evidence="3">D-aminoacyl-tRNA deacylase</fullName>
        <ecNumber evidence="2">3.1.1.96</ecNumber>
    </recommendedName>
    <alternativeName>
        <fullName evidence="4">Gly-tRNA(Ala) deacylase</fullName>
    </alternativeName>
</protein>
<sequence>MRAVVQRVRSASVSVDDTLISSINRGLLVLLGVEAGDTQKDAEQMASQITKLRIFPSPPAAAVEGSSSTPAEGSTQLSKQWDKSVVAIDGEILCISQFTLLASVKKNKPSFHRAEGPQAALEMYDYTMAQMEKQFGEASVGKVKPGVFGAYMQVSLVNDGPVTIELSTK</sequence>
<comment type="catalytic activity">
    <reaction evidence="5">
        <text>glycyl-tRNA(Ala) + H2O = tRNA(Ala) + glycine + H(+)</text>
        <dbReference type="Rhea" id="RHEA:53744"/>
        <dbReference type="Rhea" id="RHEA-COMP:9657"/>
        <dbReference type="Rhea" id="RHEA-COMP:13640"/>
        <dbReference type="ChEBI" id="CHEBI:15377"/>
        <dbReference type="ChEBI" id="CHEBI:15378"/>
        <dbReference type="ChEBI" id="CHEBI:57305"/>
        <dbReference type="ChEBI" id="CHEBI:78442"/>
        <dbReference type="ChEBI" id="CHEBI:78522"/>
        <dbReference type="EC" id="3.1.1.96"/>
    </reaction>
</comment>
<dbReference type="Pfam" id="PF02580">
    <property type="entry name" value="Tyr_Deacylase"/>
    <property type="match status" value="1"/>
</dbReference>
<organism evidence="7 8">
    <name type="scientific">Myxozyma melibiosi</name>
    <dbReference type="NCBI Taxonomy" id="54550"/>
    <lineage>
        <taxon>Eukaryota</taxon>
        <taxon>Fungi</taxon>
        <taxon>Dikarya</taxon>
        <taxon>Ascomycota</taxon>
        <taxon>Saccharomycotina</taxon>
        <taxon>Lipomycetes</taxon>
        <taxon>Lipomycetales</taxon>
        <taxon>Lipomycetaceae</taxon>
        <taxon>Myxozyma</taxon>
    </lineage>
</organism>
<evidence type="ECO:0000313" key="8">
    <source>
        <dbReference type="Proteomes" id="UP001498771"/>
    </source>
</evidence>
<accession>A0ABR1F9Y1</accession>
<keyword evidence="8" id="KW-1185">Reference proteome</keyword>
<comment type="similarity">
    <text evidence="1">Belongs to the DTD family.</text>
</comment>
<name>A0ABR1F9Y1_9ASCO</name>
<evidence type="ECO:0000256" key="4">
    <source>
        <dbReference type="ARBA" id="ARBA00032747"/>
    </source>
</evidence>
<comment type="caution">
    <text evidence="7">The sequence shown here is derived from an EMBL/GenBank/DDBJ whole genome shotgun (WGS) entry which is preliminary data.</text>
</comment>
<dbReference type="RefSeq" id="XP_064769689.1">
    <property type="nucleotide sequence ID" value="XM_064912035.1"/>
</dbReference>
<proteinExistence type="inferred from homology"/>
<dbReference type="Proteomes" id="UP001498771">
    <property type="component" value="Unassembled WGS sequence"/>
</dbReference>
<dbReference type="GeneID" id="90037547"/>
<dbReference type="PANTHER" id="PTHR10472:SF5">
    <property type="entry name" value="D-AMINOACYL-TRNA DEACYLASE 1"/>
    <property type="match status" value="1"/>
</dbReference>
<evidence type="ECO:0000256" key="1">
    <source>
        <dbReference type="ARBA" id="ARBA00009673"/>
    </source>
</evidence>
<dbReference type="PANTHER" id="PTHR10472">
    <property type="entry name" value="D-TYROSYL-TRNA TYR DEACYLASE"/>
    <property type="match status" value="1"/>
</dbReference>
<dbReference type="EMBL" id="JBBJBU010000002">
    <property type="protein sequence ID" value="KAK7206656.1"/>
    <property type="molecule type" value="Genomic_DNA"/>
</dbReference>